<reference evidence="5 6" key="1">
    <citation type="submission" date="2020-08" db="EMBL/GenBank/DDBJ databases">
        <title>Plant Genome Project.</title>
        <authorList>
            <person name="Zhang R.-G."/>
        </authorList>
    </citation>
    <scope>NUCLEOTIDE SEQUENCE [LARGE SCALE GENOMIC DNA]</scope>
    <source>
        <tissue evidence="5">Rhizome</tissue>
    </source>
</reference>
<dbReference type="FunFam" id="1.10.10.10:FF:000322">
    <property type="entry name" value="Probable disease resistance protein At1g63360"/>
    <property type="match status" value="1"/>
</dbReference>
<dbReference type="Pfam" id="PF23559">
    <property type="entry name" value="WHD_DRP"/>
    <property type="match status" value="1"/>
</dbReference>
<dbReference type="InterPro" id="IPR027417">
    <property type="entry name" value="P-loop_NTPase"/>
</dbReference>
<dbReference type="SUPFAM" id="SSF52058">
    <property type="entry name" value="L domain-like"/>
    <property type="match status" value="1"/>
</dbReference>
<proteinExistence type="predicted"/>
<evidence type="ECO:0008006" key="7">
    <source>
        <dbReference type="Google" id="ProtNLM"/>
    </source>
</evidence>
<dbReference type="EMBL" id="JACMSC010000002">
    <property type="protein sequence ID" value="KAG6530859.1"/>
    <property type="molecule type" value="Genomic_DNA"/>
</dbReference>
<dbReference type="GO" id="GO:0002758">
    <property type="term" value="P:innate immune response-activating signaling pathway"/>
    <property type="evidence" value="ECO:0007669"/>
    <property type="project" value="UniProtKB-ARBA"/>
</dbReference>
<dbReference type="SUPFAM" id="SSF52540">
    <property type="entry name" value="P-loop containing nucleoside triphosphate hydrolases"/>
    <property type="match status" value="1"/>
</dbReference>
<dbReference type="InterPro" id="IPR042197">
    <property type="entry name" value="Apaf_helical"/>
</dbReference>
<feature type="domain" description="Disease resistance protein winged helix" evidence="3">
    <location>
        <begin position="204"/>
        <end position="269"/>
    </location>
</feature>
<evidence type="ECO:0000259" key="4">
    <source>
        <dbReference type="Pfam" id="PF25019"/>
    </source>
</evidence>
<feature type="domain" description="R13L1/DRL21-like LRR repeat region" evidence="4">
    <location>
        <begin position="326"/>
        <end position="452"/>
    </location>
</feature>
<accession>A0A8J5HUE9</accession>
<dbReference type="InterPro" id="IPR056789">
    <property type="entry name" value="LRR_R13L1-DRL21"/>
</dbReference>
<dbReference type="PANTHER" id="PTHR23155">
    <property type="entry name" value="DISEASE RESISTANCE PROTEIN RP"/>
    <property type="match status" value="1"/>
</dbReference>
<evidence type="ECO:0000313" key="5">
    <source>
        <dbReference type="EMBL" id="KAG6530859.1"/>
    </source>
</evidence>
<keyword evidence="6" id="KW-1185">Reference proteome</keyword>
<dbReference type="Pfam" id="PF25019">
    <property type="entry name" value="LRR_R13L1-DRL21"/>
    <property type="match status" value="1"/>
</dbReference>
<dbReference type="Proteomes" id="UP000734854">
    <property type="component" value="Unassembled WGS sequence"/>
</dbReference>
<dbReference type="Gene3D" id="3.80.10.10">
    <property type="entry name" value="Ribonuclease Inhibitor"/>
    <property type="match status" value="1"/>
</dbReference>
<dbReference type="GO" id="GO:0042742">
    <property type="term" value="P:defense response to bacterium"/>
    <property type="evidence" value="ECO:0007669"/>
    <property type="project" value="UniProtKB-ARBA"/>
</dbReference>
<dbReference type="AlphaFoldDB" id="A0A8J5HUE9"/>
<dbReference type="GO" id="GO:0009626">
    <property type="term" value="P:plant-type hypersensitive response"/>
    <property type="evidence" value="ECO:0007669"/>
    <property type="project" value="UniProtKB-ARBA"/>
</dbReference>
<dbReference type="InterPro" id="IPR036388">
    <property type="entry name" value="WH-like_DNA-bd_sf"/>
</dbReference>
<evidence type="ECO:0000313" key="6">
    <source>
        <dbReference type="Proteomes" id="UP000734854"/>
    </source>
</evidence>
<sequence>MIGRFALASSEKVADSLLGALVGKAVEVAVQQFCEQRGVEDDRKQLQDSLDHARILTQQIEQQGYEAGNLADAEDDRGSIQLLSLASPHMGGDVDAIHLEGLDEESLWKFFKECAFGSSNSEVHHPHLEAMAKKMMCMLKGSPLAAKILGGLLSMKLDEQHWKSILDSELWQLPQEENGIMSELQLSYQYLPPHLKQCFEFCSLFPKNYRFSESELIGLWMAEGFIEPQESIRMEELASNYFHELVNRSFFQKSKDRDFIMHNLIYDLAELSSVESLRHGMIKLINLRKLDRLDKFIDKITKIGKLTSLQNLSVFKVLKDNGHKLIELNGLKQLRGGLCITNLENVENKDETNIASLNSKEDLDELELEWTSLQEFDSDVNLHISEQVLEGLQSHHNLQSLTIRGYNGARPPNWLHEQVYSRLETLQLQNCKNWNDLVVVRQLSQIKHLCLVRIPVQTQNLHNLFNPEHCKFFSQLEELVLEGIIMLEDLPNLGQLPCLKSLSIQSLPGVKMIGDRFFATTEEGSCFPRLHSLSFHEMPAWEEFHFSNDRNLFPCLVLLHISNCQKLLMLPRLPPSITCLQLKNVGLEDCPRFWKAIDEGSSITNSASVTELYI</sequence>
<comment type="caution">
    <text evidence="5">The sequence shown here is derived from an EMBL/GenBank/DDBJ whole genome shotgun (WGS) entry which is preliminary data.</text>
</comment>
<keyword evidence="2" id="KW-0611">Plant defense</keyword>
<gene>
    <name evidence="5" type="ORF">ZIOFF_004620</name>
</gene>
<dbReference type="Gene3D" id="1.10.10.10">
    <property type="entry name" value="Winged helix-like DNA-binding domain superfamily/Winged helix DNA-binding domain"/>
    <property type="match status" value="1"/>
</dbReference>
<evidence type="ECO:0000256" key="2">
    <source>
        <dbReference type="ARBA" id="ARBA00022821"/>
    </source>
</evidence>
<name>A0A8J5HUE9_ZINOF</name>
<dbReference type="PANTHER" id="PTHR23155:SF1241">
    <property type="entry name" value="DISEASE RESISTANCE RPP13-LIKE PROTEIN 1-RELATED"/>
    <property type="match status" value="1"/>
</dbReference>
<dbReference type="InterPro" id="IPR058922">
    <property type="entry name" value="WHD_DRP"/>
</dbReference>
<dbReference type="InterPro" id="IPR032675">
    <property type="entry name" value="LRR_dom_sf"/>
</dbReference>
<protein>
    <recommendedName>
        <fullName evidence="7">NB-ARC domain-containing protein</fullName>
    </recommendedName>
</protein>
<dbReference type="GO" id="GO:0043531">
    <property type="term" value="F:ADP binding"/>
    <property type="evidence" value="ECO:0007669"/>
    <property type="project" value="InterPro"/>
</dbReference>
<dbReference type="Gene3D" id="1.10.8.430">
    <property type="entry name" value="Helical domain of apoptotic protease-activating factors"/>
    <property type="match status" value="1"/>
</dbReference>
<evidence type="ECO:0000256" key="1">
    <source>
        <dbReference type="ARBA" id="ARBA00022737"/>
    </source>
</evidence>
<keyword evidence="1" id="KW-0677">Repeat</keyword>
<organism evidence="5 6">
    <name type="scientific">Zingiber officinale</name>
    <name type="common">Ginger</name>
    <name type="synonym">Amomum zingiber</name>
    <dbReference type="NCBI Taxonomy" id="94328"/>
    <lineage>
        <taxon>Eukaryota</taxon>
        <taxon>Viridiplantae</taxon>
        <taxon>Streptophyta</taxon>
        <taxon>Embryophyta</taxon>
        <taxon>Tracheophyta</taxon>
        <taxon>Spermatophyta</taxon>
        <taxon>Magnoliopsida</taxon>
        <taxon>Liliopsida</taxon>
        <taxon>Zingiberales</taxon>
        <taxon>Zingiberaceae</taxon>
        <taxon>Zingiber</taxon>
    </lineage>
</organism>
<evidence type="ECO:0000259" key="3">
    <source>
        <dbReference type="Pfam" id="PF23559"/>
    </source>
</evidence>
<dbReference type="InterPro" id="IPR044974">
    <property type="entry name" value="Disease_R_plants"/>
</dbReference>